<dbReference type="AlphaFoldDB" id="A0A4S3JTC9"/>
<protein>
    <submittedName>
        <fullName evidence="1">Uncharacterized protein</fullName>
    </submittedName>
</protein>
<evidence type="ECO:0000313" key="2">
    <source>
        <dbReference type="Proteomes" id="UP000308092"/>
    </source>
</evidence>
<dbReference type="VEuPathDB" id="FungiDB:EYZ11_002127"/>
<accession>A0A4S3JTC9</accession>
<reference evidence="1 2" key="1">
    <citation type="submission" date="2019-03" db="EMBL/GenBank/DDBJ databases">
        <title>The genome sequence of a newly discovered highly antifungal drug resistant Aspergillus species, Aspergillus tanneri NIH 1004.</title>
        <authorList>
            <person name="Mounaud S."/>
            <person name="Singh I."/>
            <person name="Joardar V."/>
            <person name="Pakala S."/>
            <person name="Pakala S."/>
            <person name="Venepally P."/>
            <person name="Hoover J."/>
            <person name="Nierman W."/>
            <person name="Chung J."/>
            <person name="Losada L."/>
        </authorList>
    </citation>
    <scope>NUCLEOTIDE SEQUENCE [LARGE SCALE GENOMIC DNA]</scope>
    <source>
        <strain evidence="1 2">NIH1004</strain>
    </source>
</reference>
<gene>
    <name evidence="1" type="ORF">EYZ11_002127</name>
</gene>
<comment type="caution">
    <text evidence="1">The sequence shown here is derived from an EMBL/GenBank/DDBJ whole genome shotgun (WGS) entry which is preliminary data.</text>
</comment>
<name>A0A4S3JTC9_9EURO</name>
<evidence type="ECO:0000313" key="1">
    <source>
        <dbReference type="EMBL" id="THC98408.1"/>
    </source>
</evidence>
<keyword evidence="2" id="KW-1185">Reference proteome</keyword>
<organism evidence="1 2">
    <name type="scientific">Aspergillus tanneri</name>
    <dbReference type="NCBI Taxonomy" id="1220188"/>
    <lineage>
        <taxon>Eukaryota</taxon>
        <taxon>Fungi</taxon>
        <taxon>Dikarya</taxon>
        <taxon>Ascomycota</taxon>
        <taxon>Pezizomycotina</taxon>
        <taxon>Eurotiomycetes</taxon>
        <taxon>Eurotiomycetidae</taxon>
        <taxon>Eurotiales</taxon>
        <taxon>Aspergillaceae</taxon>
        <taxon>Aspergillus</taxon>
        <taxon>Aspergillus subgen. Circumdati</taxon>
    </lineage>
</organism>
<proteinExistence type="predicted"/>
<sequence>MESIILPPQNSFMFIVLYGKNT</sequence>
<dbReference type="EMBL" id="SOSA01000045">
    <property type="protein sequence ID" value="THC98408.1"/>
    <property type="molecule type" value="Genomic_DNA"/>
</dbReference>
<dbReference type="Proteomes" id="UP000308092">
    <property type="component" value="Unassembled WGS sequence"/>
</dbReference>